<dbReference type="Gene3D" id="3.30.70.330">
    <property type="match status" value="2"/>
</dbReference>
<dbReference type="PROSITE" id="PS50302">
    <property type="entry name" value="PUM"/>
    <property type="match status" value="2"/>
</dbReference>
<dbReference type="AlphaFoldDB" id="A0A8H7S6F6"/>
<feature type="compositionally biased region" description="Basic residues" evidence="4">
    <location>
        <begin position="276"/>
        <end position="291"/>
    </location>
</feature>
<feature type="region of interest" description="Disordered" evidence="4">
    <location>
        <begin position="379"/>
        <end position="438"/>
    </location>
</feature>
<evidence type="ECO:0000313" key="8">
    <source>
        <dbReference type="Proteomes" id="UP000646827"/>
    </source>
</evidence>
<dbReference type="Proteomes" id="UP000646827">
    <property type="component" value="Unassembled WGS sequence"/>
</dbReference>
<keyword evidence="8" id="KW-1185">Reference proteome</keyword>
<feature type="compositionally biased region" description="Low complexity" evidence="4">
    <location>
        <begin position="386"/>
        <end position="395"/>
    </location>
</feature>
<dbReference type="OrthoDB" id="2017782at2759"/>
<dbReference type="GO" id="GO:0003723">
    <property type="term" value="F:RNA binding"/>
    <property type="evidence" value="ECO:0007669"/>
    <property type="project" value="UniProtKB-UniRule"/>
</dbReference>
<reference evidence="7 8" key="1">
    <citation type="submission" date="2020-12" db="EMBL/GenBank/DDBJ databases">
        <title>Metabolic potential, ecology and presence of endohyphal bacteria is reflected in genomic diversity of Mucoromycotina.</title>
        <authorList>
            <person name="Muszewska A."/>
            <person name="Okrasinska A."/>
            <person name="Steczkiewicz K."/>
            <person name="Drgas O."/>
            <person name="Orlowska M."/>
            <person name="Perlinska-Lenart U."/>
            <person name="Aleksandrzak-Piekarczyk T."/>
            <person name="Szatraj K."/>
            <person name="Zielenkiewicz U."/>
            <person name="Pilsyk S."/>
            <person name="Malc E."/>
            <person name="Mieczkowski P."/>
            <person name="Kruszewska J.S."/>
            <person name="Biernat P."/>
            <person name="Pawlowska J."/>
        </authorList>
    </citation>
    <scope>NUCLEOTIDE SEQUENCE [LARGE SCALE GENOMIC DNA]</scope>
    <source>
        <strain evidence="7 8">CBS 142.35</strain>
    </source>
</reference>
<feature type="repeat" description="Pumilio" evidence="3">
    <location>
        <begin position="901"/>
        <end position="939"/>
    </location>
</feature>
<dbReference type="PROSITE" id="PS50303">
    <property type="entry name" value="PUM_HD"/>
    <property type="match status" value="1"/>
</dbReference>
<dbReference type="InterPro" id="IPR001313">
    <property type="entry name" value="Pumilio_RNA-bd_rpt"/>
</dbReference>
<dbReference type="SUPFAM" id="SSF54928">
    <property type="entry name" value="RNA-binding domain, RBD"/>
    <property type="match status" value="1"/>
</dbReference>
<name>A0A8H7S6F6_9FUNG</name>
<dbReference type="Pfam" id="PF00076">
    <property type="entry name" value="RRM_1"/>
    <property type="match status" value="2"/>
</dbReference>
<evidence type="ECO:0000313" key="7">
    <source>
        <dbReference type="EMBL" id="KAG2223541.1"/>
    </source>
</evidence>
<feature type="region of interest" description="Disordered" evidence="4">
    <location>
        <begin position="1"/>
        <end position="105"/>
    </location>
</feature>
<feature type="compositionally biased region" description="Basic and acidic residues" evidence="4">
    <location>
        <begin position="85"/>
        <end position="96"/>
    </location>
</feature>
<accession>A0A8H7S6F6</accession>
<gene>
    <name evidence="7" type="ORF">INT45_000861</name>
</gene>
<evidence type="ECO:0000256" key="1">
    <source>
        <dbReference type="ARBA" id="ARBA00022737"/>
    </source>
</evidence>
<feature type="domain" description="RRM" evidence="5">
    <location>
        <begin position="438"/>
        <end position="513"/>
    </location>
</feature>
<evidence type="ECO:0000256" key="4">
    <source>
        <dbReference type="SAM" id="MobiDB-lite"/>
    </source>
</evidence>
<dbReference type="InterPro" id="IPR033133">
    <property type="entry name" value="PUM-HD"/>
</dbReference>
<evidence type="ECO:0000256" key="3">
    <source>
        <dbReference type="PROSITE-ProRule" id="PRU00317"/>
    </source>
</evidence>
<dbReference type="SMART" id="SM00025">
    <property type="entry name" value="Pumilio"/>
    <property type="match status" value="6"/>
</dbReference>
<proteinExistence type="predicted"/>
<feature type="compositionally biased region" description="Polar residues" evidence="4">
    <location>
        <begin position="176"/>
        <end position="194"/>
    </location>
</feature>
<feature type="compositionally biased region" description="Low complexity" evidence="4">
    <location>
        <begin position="406"/>
        <end position="438"/>
    </location>
</feature>
<protein>
    <recommendedName>
        <fullName evidence="9">PUM-HD domain-containing protein</fullName>
    </recommendedName>
</protein>
<feature type="compositionally biased region" description="Low complexity" evidence="4">
    <location>
        <begin position="1218"/>
        <end position="1232"/>
    </location>
</feature>
<dbReference type="InterPro" id="IPR000504">
    <property type="entry name" value="RRM_dom"/>
</dbReference>
<dbReference type="InterPro" id="IPR052645">
    <property type="entry name" value="Pumilio_domain_protein"/>
</dbReference>
<sequence length="1248" mass="136618">MTQSDSEPPSPPDYPTETFVHWSHRKSWNTTATTTTIGSISSNKEDEEEEQVEDKQEQGRMWQQNQLQQKKRVQLVSHNNHHHQHEHEHLRQRPRADTMPSSLGISESSEITSSITSGAVDGGISGSNISSSSSMFRHRSGSITLPPSNNSPFGDGIFNINNSNKDTSTNNNIDNTHTSWSNDPKSPTTPTTDQLLKGDDGNTIASTLASLGLDDVERDHRRHTIHASHSYSSLHTWYNNHSQSSSTQQGTADIEPWTLSSSAATNSRGTGVGGAHNHHDHPTPHHHHHPRPASTSHPQGLMMTDVASKLQAQRPRAISMSVADNRPPFENNSINYLSPHHRSIWQPHQKQIVRRPQEGATTRLRSSNSSADLLEMMARQKHRTSRGSSGTPTTGEFMIDDWDTPTTTSGIEECSSSSSPISSSNTTIQQQQQQQPTRSLWIGNIDPTLTMNDLQCIFSQFGIIDTIRILPDRECAFINFITLDDALRAKEELIHTLNGRLGNSPVKVGFGRADAVPQQPPPPPPSSQSTTTTTSTTIQQQQQVASNNSNSGELVGNAQGPTRALWIGNIPSSTTYSMLFSLFSPFGVIESVRVLTHKNCGFVNFELQEDAIRAKKMLQGKELLGPATGTVRIGFAKVPSLPTTAASSTTAATATIPTSTGMTPMIAPPAATRHDYSNFDPMMTPTAIESTENNYLNPAPFGNGWSPTNSSSATGMMPNNNNNGGYQDQQQMMMFMMAEMMGNGSPNIYAAIASERQILMNELGGTEDESDGPFFDEMHMPSSYFANIPAAPELAQARKIDIGRLRDIRKRLDTGYVPTKELEVIALECLDELVELCSDHIGNTVIQRLFERCSEVTKSRMLDVVSPYLASIGIHKNGTWAAQKIIDTGRLPIHINRICASIKPYVPALLLDQFGNYVVQCCLGLGPERNQFIFDAIVDNCWEIAQGRFGARAVRATLESPHVTKRQQKYVAATIIQQALVLATNANGALLLIWLLDTSGISGRYRVLAPRLTPHLARLCTHKLASLTVLKLINQRHEPDARALILDALVFNNSNTHNHSSNNHNMNVIDEVLKDQVHGVNLVQKILSSSYVELRERQRIAERIKHVLVKLKLQHVQGYKRLMEEINMVMGDSNPGASLGALPGLVPPSFAMNPEMAAAFHAKYLAAAAAAVQAVTTTNTTNNPSSSPLINNTPPSPALPQQEGQPRTSIDQQQGENEISSTATSVSMSTTTTTTVAENNNIIATTTA</sequence>
<evidence type="ECO:0008006" key="9">
    <source>
        <dbReference type="Google" id="ProtNLM"/>
    </source>
</evidence>
<dbReference type="GO" id="GO:0000288">
    <property type="term" value="P:nuclear-transcribed mRNA catabolic process, deadenylation-dependent decay"/>
    <property type="evidence" value="ECO:0007669"/>
    <property type="project" value="TreeGrafter"/>
</dbReference>
<keyword evidence="1" id="KW-0677">Repeat</keyword>
<dbReference type="PANTHER" id="PTHR47093:SF1">
    <property type="entry name" value="PROTEIN JSN1-RELATED"/>
    <property type="match status" value="1"/>
</dbReference>
<keyword evidence="2" id="KW-0694">RNA-binding</keyword>
<feature type="region of interest" description="Disordered" evidence="4">
    <location>
        <begin position="262"/>
        <end position="299"/>
    </location>
</feature>
<comment type="caution">
    <text evidence="7">The sequence shown here is derived from an EMBL/GenBank/DDBJ whole genome shotgun (WGS) entry which is preliminary data.</text>
</comment>
<feature type="compositionally biased region" description="Low complexity" evidence="4">
    <location>
        <begin position="527"/>
        <end position="543"/>
    </location>
</feature>
<evidence type="ECO:0000259" key="5">
    <source>
        <dbReference type="PROSITE" id="PS50102"/>
    </source>
</evidence>
<feature type="region of interest" description="Disordered" evidence="4">
    <location>
        <begin position="162"/>
        <end position="201"/>
    </location>
</feature>
<dbReference type="Gene3D" id="1.25.10.10">
    <property type="entry name" value="Leucine-rich Repeat Variant"/>
    <property type="match status" value="1"/>
</dbReference>
<dbReference type="SUPFAM" id="SSF48371">
    <property type="entry name" value="ARM repeat"/>
    <property type="match status" value="1"/>
</dbReference>
<feature type="domain" description="PUM-HD" evidence="6">
    <location>
        <begin position="766"/>
        <end position="1130"/>
    </location>
</feature>
<dbReference type="SMART" id="SM00360">
    <property type="entry name" value="RRM"/>
    <property type="match status" value="2"/>
</dbReference>
<organism evidence="7 8">
    <name type="scientific">Circinella minor</name>
    <dbReference type="NCBI Taxonomy" id="1195481"/>
    <lineage>
        <taxon>Eukaryota</taxon>
        <taxon>Fungi</taxon>
        <taxon>Fungi incertae sedis</taxon>
        <taxon>Mucoromycota</taxon>
        <taxon>Mucoromycotina</taxon>
        <taxon>Mucoromycetes</taxon>
        <taxon>Mucorales</taxon>
        <taxon>Lichtheimiaceae</taxon>
        <taxon>Circinella</taxon>
    </lineage>
</organism>
<dbReference type="InterPro" id="IPR011989">
    <property type="entry name" value="ARM-like"/>
</dbReference>
<dbReference type="InterPro" id="IPR035979">
    <property type="entry name" value="RBD_domain_sf"/>
</dbReference>
<feature type="region of interest" description="Disordered" evidence="4">
    <location>
        <begin position="508"/>
        <end position="555"/>
    </location>
</feature>
<dbReference type="PROSITE" id="PS50102">
    <property type="entry name" value="RRM"/>
    <property type="match status" value="2"/>
</dbReference>
<feature type="repeat" description="Pumilio" evidence="3">
    <location>
        <begin position="826"/>
        <end position="863"/>
    </location>
</feature>
<feature type="compositionally biased region" description="Low complexity" evidence="4">
    <location>
        <begin position="1178"/>
        <end position="1193"/>
    </location>
</feature>
<feature type="compositionally biased region" description="Basic residues" evidence="4">
    <location>
        <begin position="69"/>
        <end position="84"/>
    </location>
</feature>
<dbReference type="CDD" id="cd00590">
    <property type="entry name" value="RRM_SF"/>
    <property type="match status" value="2"/>
</dbReference>
<dbReference type="EMBL" id="JAEPRB010000059">
    <property type="protein sequence ID" value="KAG2223541.1"/>
    <property type="molecule type" value="Genomic_DNA"/>
</dbReference>
<feature type="non-terminal residue" evidence="7">
    <location>
        <position position="1"/>
    </location>
</feature>
<feature type="region of interest" description="Disordered" evidence="4">
    <location>
        <begin position="1178"/>
        <end position="1232"/>
    </location>
</feature>
<feature type="domain" description="RRM" evidence="5">
    <location>
        <begin position="563"/>
        <end position="638"/>
    </location>
</feature>
<dbReference type="InterPro" id="IPR012677">
    <property type="entry name" value="Nucleotide-bd_a/b_plait_sf"/>
</dbReference>
<dbReference type="InterPro" id="IPR016024">
    <property type="entry name" value="ARM-type_fold"/>
</dbReference>
<feature type="compositionally biased region" description="Low complexity" evidence="4">
    <location>
        <begin position="162"/>
        <end position="175"/>
    </location>
</feature>
<evidence type="ECO:0000259" key="6">
    <source>
        <dbReference type="PROSITE" id="PS50303"/>
    </source>
</evidence>
<evidence type="ECO:0000256" key="2">
    <source>
        <dbReference type="PROSITE-ProRule" id="PRU00176"/>
    </source>
</evidence>
<dbReference type="Pfam" id="PF00806">
    <property type="entry name" value="PUF"/>
    <property type="match status" value="2"/>
</dbReference>
<feature type="compositionally biased region" description="Polar residues" evidence="4">
    <location>
        <begin position="1202"/>
        <end position="1217"/>
    </location>
</feature>
<dbReference type="PANTHER" id="PTHR47093">
    <property type="entry name" value="PROTEIN JSN1-RELATED"/>
    <property type="match status" value="1"/>
</dbReference>